<sequence>MPTIIPPTYQPVVHPMLSPMNDCKIYVGNVSYDLTEQDIKKTFDGFGTIKNVSLSKDTTLGRHKGFGFVEYTTGEAAQLALQSMNGFPLCGRNLKVGRPHFAGTLSTAISISPPIPTLNSLPFKVLVSNIDQNYNQTDLVTIFSMFGTIKSCTLPSDSSQTVHKGYGFIEFASAAQMNEAIVKLNGHELGSKKLSVMPATHNPIIPPAKEQDKKSSCIVLRNVGFDKDDDDDTIKMDIKQECEKSGKVLLVEIQKQNDQMNVFVYFDHPNSADKARIALDKRWFGGKIVTAEFVSAAEVK</sequence>
<dbReference type="EMBL" id="JAOPGA020000241">
    <property type="protein sequence ID" value="KAL0477805.1"/>
    <property type="molecule type" value="Genomic_DNA"/>
</dbReference>
<dbReference type="PROSITE" id="PS50102">
    <property type="entry name" value="RRM"/>
    <property type="match status" value="2"/>
</dbReference>
<proteinExistence type="predicted"/>
<dbReference type="SMART" id="SM00360">
    <property type="entry name" value="RRM"/>
    <property type="match status" value="3"/>
</dbReference>
<dbReference type="InterPro" id="IPR051974">
    <property type="entry name" value="PUF60_regulator"/>
</dbReference>
<dbReference type="Gene3D" id="3.30.70.330">
    <property type="match status" value="3"/>
</dbReference>
<dbReference type="InterPro" id="IPR000504">
    <property type="entry name" value="RRM_dom"/>
</dbReference>
<dbReference type="Pfam" id="PF00076">
    <property type="entry name" value="RRM_1"/>
    <property type="match status" value="2"/>
</dbReference>
<dbReference type="GO" id="GO:0000381">
    <property type="term" value="P:regulation of alternative mRNA splicing, via spliceosome"/>
    <property type="evidence" value="ECO:0007669"/>
    <property type="project" value="TreeGrafter"/>
</dbReference>
<dbReference type="GO" id="GO:0000380">
    <property type="term" value="P:alternative mRNA splicing, via spliceosome"/>
    <property type="evidence" value="ECO:0007669"/>
    <property type="project" value="TreeGrafter"/>
</dbReference>
<gene>
    <name evidence="3" type="ORF">AKO1_013820</name>
</gene>
<reference evidence="3 4" key="1">
    <citation type="submission" date="2024-03" db="EMBL/GenBank/DDBJ databases">
        <title>The Acrasis kona genome and developmental transcriptomes reveal deep origins of eukaryotic multicellular pathways.</title>
        <authorList>
            <person name="Sheikh S."/>
            <person name="Fu C.-J."/>
            <person name="Brown M.W."/>
            <person name="Baldauf S.L."/>
        </authorList>
    </citation>
    <scope>NUCLEOTIDE SEQUENCE [LARGE SCALE GENOMIC DNA]</scope>
    <source>
        <strain evidence="3 4">ATCC MYA-3509</strain>
    </source>
</reference>
<comment type="caution">
    <text evidence="3">The sequence shown here is derived from an EMBL/GenBank/DDBJ whole genome shotgun (WGS) entry which is preliminary data.</text>
</comment>
<organism evidence="3 4">
    <name type="scientific">Acrasis kona</name>
    <dbReference type="NCBI Taxonomy" id="1008807"/>
    <lineage>
        <taxon>Eukaryota</taxon>
        <taxon>Discoba</taxon>
        <taxon>Heterolobosea</taxon>
        <taxon>Tetramitia</taxon>
        <taxon>Eutetramitia</taxon>
        <taxon>Acrasidae</taxon>
        <taxon>Acrasis</taxon>
    </lineage>
</organism>
<dbReference type="SUPFAM" id="SSF54928">
    <property type="entry name" value="RNA-binding domain, RBD"/>
    <property type="match status" value="2"/>
</dbReference>
<dbReference type="InterPro" id="IPR035979">
    <property type="entry name" value="RBD_domain_sf"/>
</dbReference>
<dbReference type="PANTHER" id="PTHR47330">
    <property type="entry name" value="POLY(U)-BINDING-SPLICING FACTOR PUF60-B-RELATED"/>
    <property type="match status" value="1"/>
</dbReference>
<dbReference type="InterPro" id="IPR012677">
    <property type="entry name" value="Nucleotide-bd_a/b_plait_sf"/>
</dbReference>
<dbReference type="GO" id="GO:0071011">
    <property type="term" value="C:precatalytic spliceosome"/>
    <property type="evidence" value="ECO:0007669"/>
    <property type="project" value="TreeGrafter"/>
</dbReference>
<evidence type="ECO:0000313" key="3">
    <source>
        <dbReference type="EMBL" id="KAL0477805.1"/>
    </source>
</evidence>
<evidence type="ECO:0000313" key="4">
    <source>
        <dbReference type="Proteomes" id="UP001431209"/>
    </source>
</evidence>
<accession>A0AAW2YL97</accession>
<feature type="domain" description="RRM" evidence="2">
    <location>
        <begin position="23"/>
        <end position="101"/>
    </location>
</feature>
<dbReference type="AlphaFoldDB" id="A0AAW2YL97"/>
<name>A0AAW2YL97_9EUKA</name>
<protein>
    <submittedName>
        <fullName evidence="3">Poly(U)-binding-splicing factor PUF60</fullName>
    </submittedName>
</protein>
<evidence type="ECO:0000259" key="2">
    <source>
        <dbReference type="PROSITE" id="PS50102"/>
    </source>
</evidence>
<feature type="domain" description="RRM" evidence="2">
    <location>
        <begin position="123"/>
        <end position="201"/>
    </location>
</feature>
<dbReference type="Proteomes" id="UP001431209">
    <property type="component" value="Unassembled WGS sequence"/>
</dbReference>
<dbReference type="GO" id="GO:0006376">
    <property type="term" value="P:mRNA splice site recognition"/>
    <property type="evidence" value="ECO:0007669"/>
    <property type="project" value="TreeGrafter"/>
</dbReference>
<dbReference type="GO" id="GO:0003723">
    <property type="term" value="F:RNA binding"/>
    <property type="evidence" value="ECO:0007669"/>
    <property type="project" value="UniProtKB-UniRule"/>
</dbReference>
<dbReference type="GO" id="GO:0071013">
    <property type="term" value="C:catalytic step 2 spliceosome"/>
    <property type="evidence" value="ECO:0007669"/>
    <property type="project" value="TreeGrafter"/>
</dbReference>
<keyword evidence="4" id="KW-1185">Reference proteome</keyword>
<evidence type="ECO:0000256" key="1">
    <source>
        <dbReference type="PROSITE-ProRule" id="PRU00176"/>
    </source>
</evidence>
<keyword evidence="1" id="KW-0694">RNA-binding</keyword>
<dbReference type="PANTHER" id="PTHR47330:SF1">
    <property type="entry name" value="POLY(U)-BINDING-SPLICING FACTOR PUF60"/>
    <property type="match status" value="1"/>
</dbReference>